<sequence>MPSVQAIPPPAGTRLQHYAASGAYADCYAATIAGEVSLAAFMAAFYTTPIFKLERWLLARFLHVPSTDREAQLLAQGSLTRFSAWTVEHRESHQATLAAGRTRSWLMVASGPAGTKTTTLFFGSAIVPYERGRLGWQFHALLRFHKAYSRILLAAAIRHRARDGA</sequence>
<proteinExistence type="predicted"/>
<dbReference type="EMBL" id="JBHRYF010000023">
    <property type="protein sequence ID" value="MFC3661556.1"/>
    <property type="molecule type" value="Genomic_DNA"/>
</dbReference>
<accession>A0ABV7UX82</accession>
<evidence type="ECO:0000313" key="1">
    <source>
        <dbReference type="EMBL" id="MFC3661556.1"/>
    </source>
</evidence>
<organism evidence="1 2">
    <name type="scientific">Luteimonas notoginsengisoli</name>
    <dbReference type="NCBI Taxonomy" id="1578200"/>
    <lineage>
        <taxon>Bacteria</taxon>
        <taxon>Pseudomonadati</taxon>
        <taxon>Pseudomonadota</taxon>
        <taxon>Gammaproteobacteria</taxon>
        <taxon>Lysobacterales</taxon>
        <taxon>Lysobacteraceae</taxon>
        <taxon>Luteimonas</taxon>
    </lineage>
</organism>
<name>A0ABV7UX82_9GAMM</name>
<dbReference type="Proteomes" id="UP001595724">
    <property type="component" value="Unassembled WGS sequence"/>
</dbReference>
<dbReference type="RefSeq" id="WP_386713201.1">
    <property type="nucleotide sequence ID" value="NZ_JBHRYF010000023.1"/>
</dbReference>
<gene>
    <name evidence="1" type="ORF">ACFOM9_15965</name>
</gene>
<reference evidence="2" key="1">
    <citation type="journal article" date="2019" name="Int. J. Syst. Evol. Microbiol.">
        <title>The Global Catalogue of Microorganisms (GCM) 10K type strain sequencing project: providing services to taxonomists for standard genome sequencing and annotation.</title>
        <authorList>
            <consortium name="The Broad Institute Genomics Platform"/>
            <consortium name="The Broad Institute Genome Sequencing Center for Infectious Disease"/>
            <person name="Wu L."/>
            <person name="Ma J."/>
        </authorList>
    </citation>
    <scope>NUCLEOTIDE SEQUENCE [LARGE SCALE GENOMIC DNA]</scope>
    <source>
        <strain evidence="2">KCTC 42211</strain>
    </source>
</reference>
<evidence type="ECO:0008006" key="3">
    <source>
        <dbReference type="Google" id="ProtNLM"/>
    </source>
</evidence>
<protein>
    <recommendedName>
        <fullName evidence="3">DUF2867 domain-containing protein</fullName>
    </recommendedName>
</protein>
<evidence type="ECO:0000313" key="2">
    <source>
        <dbReference type="Proteomes" id="UP001595724"/>
    </source>
</evidence>
<keyword evidence="2" id="KW-1185">Reference proteome</keyword>
<comment type="caution">
    <text evidence="1">The sequence shown here is derived from an EMBL/GenBank/DDBJ whole genome shotgun (WGS) entry which is preliminary data.</text>
</comment>